<comment type="caution">
    <text evidence="31">The sequence shown here is derived from an EMBL/GenBank/DDBJ whole genome shotgun (WGS) entry which is preliminary data.</text>
</comment>
<evidence type="ECO:0000256" key="9">
    <source>
        <dbReference type="ARBA" id="ARBA00013148"/>
    </source>
</evidence>
<sequence>MSSQSPSNSSTSTDPDGQGKNPAAAFGANEWLVDEIYQQYLQDPNSVDRAWWDFFADYKPGGGATGEAAQPPTKTPTQTPTQTAATGRPAATTAQTPGATQAQGTAGAPAPAAQAAAAPAPAAPARPAAQAQTPAQAPAPAPAPAQAAPAKPAASAKPAAAPARPAAQAADGPEMLPLRGPSAAVAKNMNASLELPTATSVRAVPVKLLFDNRIVINNHLKRARGGKISFTHIIGYAMVQAIKAMPSMNWSYGDRDGKPVLVKPPHVNLGLAIDLVKPNGDRQLVVAAIKKAETMNFFEFWQAYEDIVRRARSNKLTMDDFSGVTVSLTNPGGLGTVHSVPRLMPGQSVIMGVGSMDYPAEFQGTSQDTLNKLGVSKVMTLTSTYDHRVIQGAASGEFLRIVANLLLGEDGFYDDIFEALRIPYEPVRWLKDIDASHDDDVTKAARVFELIHSYRVRGHVMADTDPLEYRQRKHPDLDITEHGLTLWDLEREFAVGGFGGKSMMKLRDILGVLRDSYCRTTGIEFMHIQDPKQRKWIQDRVERPHAKPEREEQLRILRRLNAAEAFETFLQTKYVGQKRFSLEGGESVIPLLDAVIDSAAESRLDEVVIGMAHRGRLNVLANIVGKSYAQIFREFEGNLDPKSMHGSGDVKYHLGAEGTFTGLDGEQITVSLVANPSHLEAVDPVLEGVVRAKQDIINKGGTDFTVLPVALHGDAAFAGQGVVAETLNMSQLRGYRTGGTVHVVINNQVGFTAAPESSRSSMYATDVARMIEAPIFHVNGDDPEACVRVARLAFEFRQTFNKDVVIDLICYRRRGHNEGDNPQFTNPQMVNLIDKKRSVRKLYTESLIGRGDITLEEAEQALQDFQGQLEKVFAEVREATSHPAPAQVPDAQAEFPVSVTTAISQEIVKRIAESQVNVPESITVHPRLLPQLQRRAASVEDGTIDWGMGETLAIGSLLMEGTPVRLAGQDTRRGTFGQRHAVLVDQETNEDHTPLLYLSEEQARYNVYDSLLSEYAAMGFEYGYSLARPESLVMWEAQFGDFVNGAQTVVDEFISSAEQKWGQTSGVTLLLPHGYEGQGPDHSSARPERFLQLCAQNNMTVAMPTLPSNYFHLLRWQVHNPHHKPLIVFTPKSMLRLKAAASKAEEFTTGGFRPVIGDTGVDSGAVNAADIRKVVFCSGKVYYDLEAERQKRGATDTAIIRLERLYPLPGAELQAEIAKFPNAEKYLWAQEEPANQGAWPFIALNLIDHLDLAVGADIPHGERLRRISRPHSSSPAVGSAKRHQAEQQQLVNEVFEA</sequence>
<evidence type="ECO:0000256" key="8">
    <source>
        <dbReference type="ARBA" id="ARBA00012945"/>
    </source>
</evidence>
<dbReference type="EC" id="1.2.4.2" evidence="7"/>
<keyword evidence="13 31" id="KW-0808">Transferase</keyword>
<evidence type="ECO:0000256" key="16">
    <source>
        <dbReference type="ARBA" id="ARBA00022842"/>
    </source>
</evidence>
<dbReference type="FunFam" id="3.30.559.10:FF:000011">
    <property type="entry name" value="2-oxoglutarate dehydrogenase E1 component"/>
    <property type="match status" value="1"/>
</dbReference>
<organism evidence="31 32">
    <name type="scientific">Streptomyces pacificus</name>
    <dbReference type="NCBI Taxonomy" id="2705029"/>
    <lineage>
        <taxon>Bacteria</taxon>
        <taxon>Bacillati</taxon>
        <taxon>Actinomycetota</taxon>
        <taxon>Actinomycetes</taxon>
        <taxon>Kitasatosporales</taxon>
        <taxon>Streptomycetaceae</taxon>
        <taxon>Streptomyces</taxon>
    </lineage>
</organism>
<evidence type="ECO:0000256" key="20">
    <source>
        <dbReference type="ARBA" id="ARBA00029773"/>
    </source>
</evidence>
<dbReference type="InterPro" id="IPR023213">
    <property type="entry name" value="CAT-like_dom_sf"/>
</dbReference>
<evidence type="ECO:0000256" key="2">
    <source>
        <dbReference type="ARBA" id="ARBA00001964"/>
    </source>
</evidence>
<comment type="catalytic activity">
    <reaction evidence="26">
        <text>2-oxoglutarate + H(+) = succinate semialdehyde + CO2</text>
        <dbReference type="Rhea" id="RHEA:10524"/>
        <dbReference type="ChEBI" id="CHEBI:15378"/>
        <dbReference type="ChEBI" id="CHEBI:16526"/>
        <dbReference type="ChEBI" id="CHEBI:16810"/>
        <dbReference type="ChEBI" id="CHEBI:57706"/>
        <dbReference type="EC" id="4.1.1.71"/>
    </reaction>
</comment>
<name>A0A6A0ATM2_9ACTN</name>
<dbReference type="PANTHER" id="PTHR23152">
    <property type="entry name" value="2-OXOGLUTARATE DEHYDROGENASE"/>
    <property type="match status" value="1"/>
</dbReference>
<dbReference type="NCBIfam" id="NF008907">
    <property type="entry name" value="PRK12270.1"/>
    <property type="match status" value="1"/>
</dbReference>
<feature type="compositionally biased region" description="Low complexity" evidence="29">
    <location>
        <begin position="1"/>
        <end position="16"/>
    </location>
</feature>
<evidence type="ECO:0000256" key="12">
    <source>
        <dbReference type="ARBA" id="ARBA00022533"/>
    </source>
</evidence>
<dbReference type="Pfam" id="PF00676">
    <property type="entry name" value="E1_dh"/>
    <property type="match status" value="1"/>
</dbReference>
<feature type="domain" description="Transketolase-like pyrimidine-binding" evidence="30">
    <location>
        <begin position="944"/>
        <end position="1137"/>
    </location>
</feature>
<dbReference type="InterPro" id="IPR001017">
    <property type="entry name" value="DH_E1"/>
</dbReference>
<dbReference type="NCBIfam" id="TIGR00239">
    <property type="entry name" value="2oxo_dh_E1"/>
    <property type="match status" value="1"/>
</dbReference>
<dbReference type="Pfam" id="PF16078">
    <property type="entry name" value="2-oxogl_dehyd_N"/>
    <property type="match status" value="1"/>
</dbReference>
<evidence type="ECO:0000256" key="3">
    <source>
        <dbReference type="ARBA" id="ARBA00004813"/>
    </source>
</evidence>
<evidence type="ECO:0000256" key="22">
    <source>
        <dbReference type="ARBA" id="ARBA00032625"/>
    </source>
</evidence>
<evidence type="ECO:0000256" key="25">
    <source>
        <dbReference type="ARBA" id="ARBA00047721"/>
    </source>
</evidence>
<dbReference type="InterPro" id="IPR005475">
    <property type="entry name" value="Transketolase-like_Pyr-bd"/>
</dbReference>
<dbReference type="Gene3D" id="3.30.559.10">
    <property type="entry name" value="Chloramphenicol acetyltransferase-like domain"/>
    <property type="match status" value="1"/>
</dbReference>
<feature type="compositionally biased region" description="Low complexity" evidence="29">
    <location>
        <begin position="68"/>
        <end position="136"/>
    </location>
</feature>
<dbReference type="RefSeq" id="WP_173263750.1">
    <property type="nucleotide sequence ID" value="NZ_BLLG01000004.1"/>
</dbReference>
<evidence type="ECO:0000256" key="5">
    <source>
        <dbReference type="ARBA" id="ARBA00007702"/>
    </source>
</evidence>
<dbReference type="GO" id="GO:0004591">
    <property type="term" value="F:oxoglutarate dehydrogenase (succinyl-transferring) activity"/>
    <property type="evidence" value="ECO:0007669"/>
    <property type="project" value="UniProtKB-EC"/>
</dbReference>
<dbReference type="GO" id="GO:0005829">
    <property type="term" value="C:cytosol"/>
    <property type="evidence" value="ECO:0007669"/>
    <property type="project" value="TreeGrafter"/>
</dbReference>
<evidence type="ECO:0000256" key="7">
    <source>
        <dbReference type="ARBA" id="ARBA00012280"/>
    </source>
</evidence>
<evidence type="ECO:0000313" key="31">
    <source>
        <dbReference type="EMBL" id="GFH35815.1"/>
    </source>
</evidence>
<dbReference type="InterPro" id="IPR029061">
    <property type="entry name" value="THDP-binding"/>
</dbReference>
<feature type="region of interest" description="Disordered" evidence="29">
    <location>
        <begin position="1"/>
        <end position="26"/>
    </location>
</feature>
<dbReference type="InterPro" id="IPR031717">
    <property type="entry name" value="ODO-1/KGD_C"/>
</dbReference>
<dbReference type="GO" id="GO:0006099">
    <property type="term" value="P:tricarboxylic acid cycle"/>
    <property type="evidence" value="ECO:0007669"/>
    <property type="project" value="UniProtKB-UniPathway"/>
</dbReference>
<dbReference type="EC" id="2.3.1.61" evidence="8"/>
<evidence type="ECO:0000256" key="21">
    <source>
        <dbReference type="ARBA" id="ARBA00030696"/>
    </source>
</evidence>
<evidence type="ECO:0000256" key="23">
    <source>
        <dbReference type="ARBA" id="ARBA00032880"/>
    </source>
</evidence>
<dbReference type="EC" id="2.2.1.5" evidence="9"/>
<keyword evidence="12" id="KW-0021">Allosteric enzyme</keyword>
<dbReference type="FunFam" id="1.10.287.1150:FF:000003">
    <property type="entry name" value="2-oxoglutarate dehydrogenase, E1 subunit"/>
    <property type="match status" value="1"/>
</dbReference>
<evidence type="ECO:0000256" key="14">
    <source>
        <dbReference type="ARBA" id="ARBA00022723"/>
    </source>
</evidence>
<comment type="pathway">
    <text evidence="4">Carbohydrate metabolism; tricarboxylic acid cycle; succinate from 2-oxoglutarate (transferase route): step 1/2.</text>
</comment>
<keyword evidence="16" id="KW-0460">Magnesium</keyword>
<gene>
    <name evidence="31" type="primary">kgd</name>
    <name evidence="31" type="ORF">SCWH03_20370</name>
</gene>
<dbReference type="Gene3D" id="3.40.50.11610">
    <property type="entry name" value="Multifunctional 2-oxoglutarate metabolism enzyme, C-terminal domain"/>
    <property type="match status" value="1"/>
</dbReference>
<dbReference type="Pfam" id="PF00198">
    <property type="entry name" value="2-oxoacid_dh"/>
    <property type="match status" value="1"/>
</dbReference>
<dbReference type="SUPFAM" id="SSF52518">
    <property type="entry name" value="Thiamin diphosphate-binding fold (THDP-binding)"/>
    <property type="match status" value="2"/>
</dbReference>
<evidence type="ECO:0000256" key="18">
    <source>
        <dbReference type="ARBA" id="ARBA00023052"/>
    </source>
</evidence>
<dbReference type="FunFam" id="3.40.50.970:FF:000018">
    <property type="entry name" value="2-oxoglutarate dehydrogenase E1 component"/>
    <property type="match status" value="1"/>
</dbReference>
<evidence type="ECO:0000256" key="24">
    <source>
        <dbReference type="ARBA" id="ARBA00033243"/>
    </source>
</evidence>
<dbReference type="FunFam" id="3.40.50.11610:FF:000002">
    <property type="entry name" value="2-oxoglutarate dehydrogenase E1 component"/>
    <property type="match status" value="1"/>
</dbReference>
<proteinExistence type="inferred from homology"/>
<evidence type="ECO:0000256" key="15">
    <source>
        <dbReference type="ARBA" id="ARBA00022793"/>
    </source>
</evidence>
<dbReference type="Pfam" id="PF02779">
    <property type="entry name" value="Transket_pyr"/>
    <property type="match status" value="1"/>
</dbReference>
<evidence type="ECO:0000256" key="11">
    <source>
        <dbReference type="ARBA" id="ARBA00022532"/>
    </source>
</evidence>
<keyword evidence="15" id="KW-0456">Lyase</keyword>
<dbReference type="Gene3D" id="3.40.50.12470">
    <property type="match status" value="1"/>
</dbReference>
<comment type="catalytic activity">
    <reaction evidence="25">
        <text>glyoxylate + 2-oxoglutarate + H(+) = 2-hydroxy-3-oxoadipate + CO2</text>
        <dbReference type="Rhea" id="RHEA:14341"/>
        <dbReference type="ChEBI" id="CHEBI:15378"/>
        <dbReference type="ChEBI" id="CHEBI:16526"/>
        <dbReference type="ChEBI" id="CHEBI:16810"/>
        <dbReference type="ChEBI" id="CHEBI:36655"/>
        <dbReference type="ChEBI" id="CHEBI:57712"/>
        <dbReference type="EC" id="2.2.1.5"/>
    </reaction>
</comment>
<keyword evidence="14" id="KW-0479">Metal-binding</keyword>
<feature type="compositionally biased region" description="Low complexity" evidence="29">
    <location>
        <begin position="144"/>
        <end position="170"/>
    </location>
</feature>
<accession>A0A6A0ATM2</accession>
<comment type="cofactor">
    <cofactor evidence="1">
        <name>Mg(2+)</name>
        <dbReference type="ChEBI" id="CHEBI:18420"/>
    </cofactor>
</comment>
<evidence type="ECO:0000256" key="6">
    <source>
        <dbReference type="ARBA" id="ARBA00012226"/>
    </source>
</evidence>
<evidence type="ECO:0000313" key="32">
    <source>
        <dbReference type="Proteomes" id="UP000484988"/>
    </source>
</evidence>
<protein>
    <recommendedName>
        <fullName evidence="10">Multifunctional 2-oxoglutarate metabolism enzyme</fullName>
        <ecNumber evidence="7">1.2.4.2</ecNumber>
        <ecNumber evidence="9">2.2.1.5</ecNumber>
        <ecNumber evidence="8">2.3.1.61</ecNumber>
        <ecNumber evidence="6">4.1.1.71</ecNumber>
    </recommendedName>
    <alternativeName>
        <fullName evidence="20">2-hydroxy-3-oxoadipate synthase</fullName>
    </alternativeName>
    <alternativeName>
        <fullName evidence="21">2-oxoglutarate carboxy-lyase</fullName>
    </alternativeName>
    <alternativeName>
        <fullName evidence="23">2-oxoglutarate decarboxylase</fullName>
    </alternativeName>
    <alternativeName>
        <fullName evidence="22">Alpha-ketoglutarate decarboxylase</fullName>
    </alternativeName>
    <alternativeName>
        <fullName evidence="24">Alpha-ketoglutarate-glyoxylate carboligase</fullName>
    </alternativeName>
</protein>
<comment type="catalytic activity">
    <reaction evidence="28">
        <text>N(6)-[(R)-dihydrolipoyl]-L-lysyl-[protein] + succinyl-CoA = N(6)-[(R)-S(8)-succinyldihydrolipoyl]-L-lysyl-[protein] + CoA</text>
        <dbReference type="Rhea" id="RHEA:15213"/>
        <dbReference type="Rhea" id="RHEA-COMP:10475"/>
        <dbReference type="Rhea" id="RHEA-COMP:20092"/>
        <dbReference type="ChEBI" id="CHEBI:57287"/>
        <dbReference type="ChEBI" id="CHEBI:57292"/>
        <dbReference type="ChEBI" id="CHEBI:83100"/>
        <dbReference type="ChEBI" id="CHEBI:83120"/>
        <dbReference type="EC" id="2.3.1.61"/>
    </reaction>
</comment>
<evidence type="ECO:0000256" key="26">
    <source>
        <dbReference type="ARBA" id="ARBA00049135"/>
    </source>
</evidence>
<evidence type="ECO:0000256" key="13">
    <source>
        <dbReference type="ARBA" id="ARBA00022679"/>
    </source>
</evidence>
<keyword evidence="18" id="KW-0786">Thiamine pyrophosphate</keyword>
<dbReference type="InterPro" id="IPR001078">
    <property type="entry name" value="2-oxoacid_DH_actylTfrase"/>
</dbReference>
<feature type="region of interest" description="Disordered" evidence="29">
    <location>
        <begin position="56"/>
        <end position="175"/>
    </location>
</feature>
<dbReference type="SMART" id="SM00861">
    <property type="entry name" value="Transket_pyr"/>
    <property type="match status" value="1"/>
</dbReference>
<dbReference type="GO" id="GO:0045252">
    <property type="term" value="C:oxoglutarate dehydrogenase complex"/>
    <property type="evidence" value="ECO:0007669"/>
    <property type="project" value="TreeGrafter"/>
</dbReference>
<evidence type="ECO:0000259" key="30">
    <source>
        <dbReference type="SMART" id="SM00861"/>
    </source>
</evidence>
<dbReference type="GO" id="GO:0030976">
    <property type="term" value="F:thiamine pyrophosphate binding"/>
    <property type="evidence" value="ECO:0007669"/>
    <property type="project" value="InterPro"/>
</dbReference>
<dbReference type="Gene3D" id="1.10.287.1150">
    <property type="entry name" value="TPP helical domain"/>
    <property type="match status" value="1"/>
</dbReference>
<keyword evidence="15" id="KW-0210">Decarboxylase</keyword>
<dbReference type="CDD" id="cd02016">
    <property type="entry name" value="TPP_E1_OGDC_like"/>
    <property type="match status" value="1"/>
</dbReference>
<evidence type="ECO:0000256" key="19">
    <source>
        <dbReference type="ARBA" id="ARBA00023268"/>
    </source>
</evidence>
<dbReference type="EMBL" id="BLLG01000004">
    <property type="protein sequence ID" value="GFH35815.1"/>
    <property type="molecule type" value="Genomic_DNA"/>
</dbReference>
<dbReference type="GO" id="GO:0050439">
    <property type="term" value="F:2-hydroxy-3-oxoadipate synthase activity"/>
    <property type="evidence" value="ECO:0007669"/>
    <property type="project" value="UniProtKB-EC"/>
</dbReference>
<dbReference type="EC" id="4.1.1.71" evidence="6"/>
<evidence type="ECO:0000256" key="27">
    <source>
        <dbReference type="ARBA" id="ARBA00051911"/>
    </source>
</evidence>
<comment type="similarity">
    <text evidence="5">Belongs to the 2-oxoacid dehydrogenase family. Kgd subfamily.</text>
</comment>
<comment type="catalytic activity">
    <reaction evidence="27">
        <text>N(6)-[(R)-lipoyl]-L-lysyl-[protein] + 2-oxoglutarate + H(+) = N(6)-[(R)-S(8)-succinyldihydrolipoyl]-L-lysyl-[protein] + CO2</text>
        <dbReference type="Rhea" id="RHEA:12188"/>
        <dbReference type="Rhea" id="RHEA-COMP:10474"/>
        <dbReference type="Rhea" id="RHEA-COMP:20092"/>
        <dbReference type="ChEBI" id="CHEBI:15378"/>
        <dbReference type="ChEBI" id="CHEBI:16526"/>
        <dbReference type="ChEBI" id="CHEBI:16810"/>
        <dbReference type="ChEBI" id="CHEBI:83099"/>
        <dbReference type="ChEBI" id="CHEBI:83120"/>
        <dbReference type="EC" id="1.2.4.2"/>
    </reaction>
</comment>
<dbReference type="Proteomes" id="UP000484988">
    <property type="component" value="Unassembled WGS sequence"/>
</dbReference>
<dbReference type="Pfam" id="PF16870">
    <property type="entry name" value="OxoGdeHyase_C"/>
    <property type="match status" value="1"/>
</dbReference>
<dbReference type="InterPro" id="IPR011603">
    <property type="entry name" value="2oxoglutarate_DH_E1"/>
</dbReference>
<dbReference type="UniPathway" id="UPA00223">
    <property type="reaction ID" value="UER00997"/>
</dbReference>
<dbReference type="InterPro" id="IPR032106">
    <property type="entry name" value="2-oxogl_dehyd_N"/>
</dbReference>
<dbReference type="GO" id="GO:0008683">
    <property type="term" value="F:2-oxoglutarate decarboxylase activity"/>
    <property type="evidence" value="ECO:0007669"/>
    <property type="project" value="UniProtKB-EC"/>
</dbReference>
<dbReference type="Gene3D" id="3.40.50.970">
    <property type="match status" value="1"/>
</dbReference>
<keyword evidence="17" id="KW-0560">Oxidoreductase</keyword>
<dbReference type="NCBIfam" id="NF006914">
    <property type="entry name" value="PRK09404.1"/>
    <property type="match status" value="1"/>
</dbReference>
<evidence type="ECO:0000256" key="29">
    <source>
        <dbReference type="SAM" id="MobiDB-lite"/>
    </source>
</evidence>
<reference evidence="31 32" key="1">
    <citation type="submission" date="2020-02" db="EMBL/GenBank/DDBJ databases">
        <title>Whole Genome Shotgun Sequence of Streptomyces sp. strain CWH03.</title>
        <authorList>
            <person name="Dohra H."/>
            <person name="Kodani S."/>
            <person name="Yamamura H."/>
        </authorList>
    </citation>
    <scope>NUCLEOTIDE SEQUENCE [LARGE SCALE GENOMIC DNA]</scope>
    <source>
        <strain evidence="31 32">CWH03</strain>
    </source>
</reference>
<evidence type="ECO:0000256" key="28">
    <source>
        <dbReference type="ARBA" id="ARBA00052761"/>
    </source>
</evidence>
<evidence type="ECO:0000256" key="1">
    <source>
        <dbReference type="ARBA" id="ARBA00001946"/>
    </source>
</evidence>
<comment type="pathway">
    <text evidence="3">Carbohydrate metabolism; tricarboxylic acid cycle; succinyl-CoA from 2-oxoglutarate (dehydrogenase route): step 1/1.</text>
</comment>
<dbReference type="GO" id="GO:0000287">
    <property type="term" value="F:magnesium ion binding"/>
    <property type="evidence" value="ECO:0007669"/>
    <property type="project" value="UniProtKB-ARBA"/>
</dbReference>
<keyword evidence="32" id="KW-1185">Reference proteome</keyword>
<dbReference type="PANTHER" id="PTHR23152:SF4">
    <property type="entry name" value="2-OXOADIPATE DEHYDROGENASE COMPLEX COMPONENT E1"/>
    <property type="match status" value="1"/>
</dbReference>
<evidence type="ECO:0000256" key="10">
    <source>
        <dbReference type="ARBA" id="ARBA00020204"/>
    </source>
</evidence>
<comment type="cofactor">
    <cofactor evidence="2">
        <name>thiamine diphosphate</name>
        <dbReference type="ChEBI" id="CHEBI:58937"/>
    </cofactor>
</comment>
<dbReference type="InterPro" id="IPR042179">
    <property type="entry name" value="KGD_C_sf"/>
</dbReference>
<evidence type="ECO:0000256" key="4">
    <source>
        <dbReference type="ARBA" id="ARBA00005053"/>
    </source>
</evidence>
<keyword evidence="19" id="KW-0511">Multifunctional enzyme</keyword>
<evidence type="ECO:0000256" key="17">
    <source>
        <dbReference type="ARBA" id="ARBA00023002"/>
    </source>
</evidence>
<dbReference type="SUPFAM" id="SSF52777">
    <property type="entry name" value="CoA-dependent acyltransferases"/>
    <property type="match status" value="1"/>
</dbReference>
<dbReference type="GO" id="GO:0004149">
    <property type="term" value="F:dihydrolipoyllysine-residue succinyltransferase activity"/>
    <property type="evidence" value="ECO:0007669"/>
    <property type="project" value="UniProtKB-EC"/>
</dbReference>
<keyword evidence="11" id="KW-0816">Tricarboxylic acid cycle</keyword>